<keyword evidence="14 20" id="KW-1133">Transmembrane helix</keyword>
<dbReference type="Pfam" id="PF10399">
    <property type="entry name" value="UCR_Fe-S_N"/>
    <property type="match status" value="1"/>
</dbReference>
<dbReference type="CDD" id="cd03470">
    <property type="entry name" value="Rieske_cytochrome_bc1"/>
    <property type="match status" value="1"/>
</dbReference>
<sequence length="194" mass="20881">MEATSTHDVHEHGAPDPDRRDFLFLATGAAAAVGAGFLAWPFIAQMNPDASELALSSTEIDLSQVAEGQVITVKWRGKPVFVWNRTKDQIEKAKQVPLGDLVDPMARNENLEPDAPATDANRAAEGKENWLIVVGVCTHLGCVPLANSGDFGGWLCPCHGSHYDAAGRIRRGPAPQNLDIPPYAFESDTKVKIG</sequence>
<evidence type="ECO:0000256" key="21">
    <source>
        <dbReference type="RuleBase" id="RU004497"/>
    </source>
</evidence>
<keyword evidence="9 20" id="KW-0812">Transmembrane</keyword>
<comment type="subunit">
    <text evidence="4 21">The main subunits of complex b-c1 are: cytochrome b, cytochrome c1 and the Rieske protein.</text>
</comment>
<dbReference type="GO" id="GO:0051537">
    <property type="term" value="F:2 iron, 2 sulfur cluster binding"/>
    <property type="evidence" value="ECO:0007669"/>
    <property type="project" value="UniProtKB-KW"/>
</dbReference>
<gene>
    <name evidence="23" type="primary">petA</name>
    <name evidence="23" type="ORF">EYR15_02445</name>
</gene>
<dbReference type="InterPro" id="IPR019470">
    <property type="entry name" value="Ubiq_cytC_Rdtase_Fe-S_su_TAT"/>
</dbReference>
<keyword evidence="10" id="KW-0001">2Fe-2S</keyword>
<dbReference type="InterPro" id="IPR005805">
    <property type="entry name" value="Rieske_Fe-S_prot_C"/>
</dbReference>
<evidence type="ECO:0000313" key="23">
    <source>
        <dbReference type="EMBL" id="TBN55347.1"/>
    </source>
</evidence>
<evidence type="ECO:0000256" key="4">
    <source>
        <dbReference type="ARBA" id="ARBA00011649"/>
    </source>
</evidence>
<feature type="transmembrane region" description="Helical" evidence="20">
    <location>
        <begin position="22"/>
        <end position="43"/>
    </location>
</feature>
<dbReference type="AlphaFoldDB" id="A0A4Q9GU44"/>
<comment type="catalytic activity">
    <reaction evidence="19 20">
        <text>a quinol + 2 Fe(III)-[cytochrome c](out) = a quinone + 2 Fe(II)-[cytochrome c](out) + 2 H(+)(out)</text>
        <dbReference type="Rhea" id="RHEA:11484"/>
        <dbReference type="Rhea" id="RHEA-COMP:10350"/>
        <dbReference type="Rhea" id="RHEA-COMP:14399"/>
        <dbReference type="ChEBI" id="CHEBI:15378"/>
        <dbReference type="ChEBI" id="CHEBI:24646"/>
        <dbReference type="ChEBI" id="CHEBI:29033"/>
        <dbReference type="ChEBI" id="CHEBI:29034"/>
        <dbReference type="ChEBI" id="CHEBI:132124"/>
        <dbReference type="EC" id="7.1.1.8"/>
    </reaction>
</comment>
<protein>
    <recommendedName>
        <fullName evidence="6 20">Ubiquinol-cytochrome c reductase iron-sulfur subunit</fullName>
        <ecNumber evidence="5 20">7.1.1.8</ecNumber>
    </recommendedName>
</protein>
<dbReference type="GO" id="GO:0008121">
    <property type="term" value="F:quinol-cytochrome-c reductase activity"/>
    <property type="evidence" value="ECO:0007669"/>
    <property type="project" value="UniProtKB-EC"/>
</dbReference>
<dbReference type="Gene3D" id="1.20.5.510">
    <property type="entry name" value="Single helix bin"/>
    <property type="match status" value="1"/>
</dbReference>
<evidence type="ECO:0000256" key="15">
    <source>
        <dbReference type="ARBA" id="ARBA00023004"/>
    </source>
</evidence>
<keyword evidence="13 20" id="KW-0249">Electron transport</keyword>
<evidence type="ECO:0000256" key="5">
    <source>
        <dbReference type="ARBA" id="ARBA00012951"/>
    </source>
</evidence>
<dbReference type="InterPro" id="IPR017941">
    <property type="entry name" value="Rieske_2Fe-2S"/>
</dbReference>
<keyword evidence="8" id="KW-1003">Cell membrane</keyword>
<evidence type="ECO:0000256" key="1">
    <source>
        <dbReference type="ARBA" id="ARBA00002444"/>
    </source>
</evidence>
<reference evidence="23 24" key="1">
    <citation type="submission" date="2019-02" db="EMBL/GenBank/DDBJ databases">
        <title>Hansschlegelia quercus sp. nov., a novel methylotrophic bacterium from buds of oak (Quercus robur L.).</title>
        <authorList>
            <person name="Agafonova N.V."/>
            <person name="Kaparullina E.N."/>
            <person name="Grouzdev D.S."/>
            <person name="Doronina N.V."/>
        </authorList>
    </citation>
    <scope>NUCLEOTIDE SEQUENCE [LARGE SCALE GENOMIC DNA]</scope>
    <source>
        <strain evidence="23 24">Dub</strain>
    </source>
</reference>
<evidence type="ECO:0000256" key="7">
    <source>
        <dbReference type="ARBA" id="ARBA00022448"/>
    </source>
</evidence>
<dbReference type="PROSITE" id="PS51318">
    <property type="entry name" value="TAT"/>
    <property type="match status" value="1"/>
</dbReference>
<dbReference type="GO" id="GO:0005886">
    <property type="term" value="C:plasma membrane"/>
    <property type="evidence" value="ECO:0007669"/>
    <property type="project" value="UniProtKB-SubCell"/>
</dbReference>
<dbReference type="EC" id="7.1.1.8" evidence="5 20"/>
<keyword evidence="17 20" id="KW-0472">Membrane</keyword>
<comment type="similarity">
    <text evidence="3">Belongs to the Rieske iron-sulfur protein family.</text>
</comment>
<dbReference type="InterPro" id="IPR036922">
    <property type="entry name" value="Rieske_2Fe-2S_sf"/>
</dbReference>
<evidence type="ECO:0000256" key="18">
    <source>
        <dbReference type="ARBA" id="ARBA00023157"/>
    </source>
</evidence>
<evidence type="ECO:0000256" key="12">
    <source>
        <dbReference type="ARBA" id="ARBA00022967"/>
    </source>
</evidence>
<evidence type="ECO:0000256" key="16">
    <source>
        <dbReference type="ARBA" id="ARBA00023014"/>
    </source>
</evidence>
<feature type="domain" description="Rieske" evidence="22">
    <location>
        <begin position="122"/>
        <end position="192"/>
    </location>
</feature>
<keyword evidence="23" id="KW-0560">Oxidoreductase</keyword>
<dbReference type="FunFam" id="2.102.10.10:FF:000001">
    <property type="entry name" value="Cytochrome b-c1 complex subunit Rieske, mitochondrial"/>
    <property type="match status" value="1"/>
</dbReference>
<dbReference type="InterPro" id="IPR019546">
    <property type="entry name" value="TAT_signal_bac_arc"/>
</dbReference>
<organism evidence="23 24">
    <name type="scientific">Hansschlegelia quercus</name>
    <dbReference type="NCBI Taxonomy" id="2528245"/>
    <lineage>
        <taxon>Bacteria</taxon>
        <taxon>Pseudomonadati</taxon>
        <taxon>Pseudomonadota</taxon>
        <taxon>Alphaproteobacteria</taxon>
        <taxon>Hyphomicrobiales</taxon>
        <taxon>Methylopilaceae</taxon>
        <taxon>Hansschlegelia</taxon>
    </lineage>
</organism>
<accession>A0A4Q9GU44</accession>
<dbReference type="SUPFAM" id="SSF50022">
    <property type="entry name" value="ISP domain"/>
    <property type="match status" value="1"/>
</dbReference>
<evidence type="ECO:0000256" key="3">
    <source>
        <dbReference type="ARBA" id="ARBA00010651"/>
    </source>
</evidence>
<dbReference type="InterPro" id="IPR014349">
    <property type="entry name" value="Rieske_Fe-S_prot"/>
</dbReference>
<dbReference type="GO" id="GO:0046872">
    <property type="term" value="F:metal ion binding"/>
    <property type="evidence" value="ECO:0007669"/>
    <property type="project" value="UniProtKB-KW"/>
</dbReference>
<keyword evidence="15" id="KW-0408">Iron</keyword>
<dbReference type="PRINTS" id="PR00162">
    <property type="entry name" value="RIESKE"/>
</dbReference>
<dbReference type="Proteomes" id="UP000291613">
    <property type="component" value="Unassembled WGS sequence"/>
</dbReference>
<keyword evidence="24" id="KW-1185">Reference proteome</keyword>
<comment type="caution">
    <text evidence="23">The sequence shown here is derived from an EMBL/GenBank/DDBJ whole genome shotgun (WGS) entry which is preliminary data.</text>
</comment>
<evidence type="ECO:0000256" key="20">
    <source>
        <dbReference type="RuleBase" id="RU004494"/>
    </source>
</evidence>
<evidence type="ECO:0000256" key="8">
    <source>
        <dbReference type="ARBA" id="ARBA00022475"/>
    </source>
</evidence>
<evidence type="ECO:0000256" key="13">
    <source>
        <dbReference type="ARBA" id="ARBA00022982"/>
    </source>
</evidence>
<keyword evidence="12" id="KW-1278">Translocase</keyword>
<proteinExistence type="inferred from homology"/>
<evidence type="ECO:0000256" key="19">
    <source>
        <dbReference type="ARBA" id="ARBA00029351"/>
    </source>
</evidence>
<evidence type="ECO:0000256" key="9">
    <source>
        <dbReference type="ARBA" id="ARBA00022692"/>
    </source>
</evidence>
<dbReference type="OrthoDB" id="9767869at2"/>
<dbReference type="InterPro" id="IPR006317">
    <property type="entry name" value="Ubiquinol_cyt_c_Rdtase_Fe-S-su"/>
</dbReference>
<dbReference type="GO" id="GO:0016491">
    <property type="term" value="F:oxidoreductase activity"/>
    <property type="evidence" value="ECO:0007669"/>
    <property type="project" value="UniProtKB-KW"/>
</dbReference>
<dbReference type="NCBIfam" id="TIGR01409">
    <property type="entry name" value="TAT_signal_seq"/>
    <property type="match status" value="1"/>
</dbReference>
<evidence type="ECO:0000256" key="11">
    <source>
        <dbReference type="ARBA" id="ARBA00022723"/>
    </source>
</evidence>
<dbReference type="PROSITE" id="PS51296">
    <property type="entry name" value="RIESKE"/>
    <property type="match status" value="1"/>
</dbReference>
<evidence type="ECO:0000256" key="17">
    <source>
        <dbReference type="ARBA" id="ARBA00023136"/>
    </source>
</evidence>
<comment type="subcellular location">
    <subcellularLocation>
        <location evidence="2">Cell membrane</location>
        <topology evidence="2">Single-pass membrane protein</topology>
    </subcellularLocation>
</comment>
<evidence type="ECO:0000256" key="10">
    <source>
        <dbReference type="ARBA" id="ARBA00022714"/>
    </source>
</evidence>
<comment type="miscellaneous">
    <text evidence="20">The Rieske protein is a high potential 2Fe-2S protein.</text>
</comment>
<keyword evidence="16" id="KW-0411">Iron-sulfur</keyword>
<name>A0A4Q9GU44_9HYPH</name>
<evidence type="ECO:0000256" key="2">
    <source>
        <dbReference type="ARBA" id="ARBA00004162"/>
    </source>
</evidence>
<dbReference type="NCBIfam" id="TIGR01416">
    <property type="entry name" value="Rieske_proteo"/>
    <property type="match status" value="1"/>
</dbReference>
<keyword evidence="11" id="KW-0479">Metal-binding</keyword>
<dbReference type="Gene3D" id="2.102.10.10">
    <property type="entry name" value="Rieske [2Fe-2S] iron-sulphur domain"/>
    <property type="match status" value="1"/>
</dbReference>
<dbReference type="InterPro" id="IPR006311">
    <property type="entry name" value="TAT_signal"/>
</dbReference>
<evidence type="ECO:0000259" key="22">
    <source>
        <dbReference type="PROSITE" id="PS51296"/>
    </source>
</evidence>
<keyword evidence="18" id="KW-1015">Disulfide bond</keyword>
<keyword evidence="7 20" id="KW-0813">Transport</keyword>
<evidence type="ECO:0000256" key="6">
    <source>
        <dbReference type="ARBA" id="ARBA00019816"/>
    </source>
</evidence>
<comment type="function">
    <text evidence="1">Component of the ubiquinol-cytochrome c reductase complex (complex III or cytochrome b-c1 complex), which is a respiratory chain that generates an electrochemical potential coupled to ATP synthesis.</text>
</comment>
<dbReference type="Pfam" id="PF00355">
    <property type="entry name" value="Rieske"/>
    <property type="match status" value="1"/>
</dbReference>
<dbReference type="PANTHER" id="PTHR10134">
    <property type="entry name" value="CYTOCHROME B-C1 COMPLEX SUBUNIT RIESKE, MITOCHONDRIAL"/>
    <property type="match status" value="1"/>
</dbReference>
<evidence type="ECO:0000313" key="24">
    <source>
        <dbReference type="Proteomes" id="UP000291613"/>
    </source>
</evidence>
<evidence type="ECO:0000256" key="14">
    <source>
        <dbReference type="ARBA" id="ARBA00022989"/>
    </source>
</evidence>
<comment type="cofactor">
    <cofactor evidence="20">
        <name>[2Fe-2S] cluster</name>
        <dbReference type="ChEBI" id="CHEBI:190135"/>
    </cofactor>
    <text evidence="20">Binds 1 [2Fe-2S] cluster per subunit.</text>
</comment>
<dbReference type="EMBL" id="SIUB01000001">
    <property type="protein sequence ID" value="TBN55347.1"/>
    <property type="molecule type" value="Genomic_DNA"/>
</dbReference>